<dbReference type="OrthoDB" id="10429162at2759"/>
<dbReference type="InterPro" id="IPR009060">
    <property type="entry name" value="UBA-like_sf"/>
</dbReference>
<evidence type="ECO:0000256" key="1">
    <source>
        <dbReference type="SAM" id="Coils"/>
    </source>
</evidence>
<evidence type="ECO:0000313" key="4">
    <source>
        <dbReference type="Proteomes" id="UP001165085"/>
    </source>
</evidence>
<proteinExistence type="predicted"/>
<dbReference type="InterPro" id="IPR015940">
    <property type="entry name" value="UBA"/>
</dbReference>
<name>A0A9W7ELM0_9STRA</name>
<dbReference type="SUPFAM" id="SSF46934">
    <property type="entry name" value="UBA-like"/>
    <property type="match status" value="1"/>
</dbReference>
<sequence length="259" mass="28630">MMSILQNQAKNLEKELKRVRLELVQANTERDTMADKLTLTEEELKLIKGQVVGDGGEEGGNGGGEIAEDNISQDELTSLRAQMDSLSIKLFQTKGELSRKDLQNAILEMQRCTSNATVESQKLKLGGLQTALDEARHELEGYRKTKSKFDEFQAKLEVLTSDLKRRDEQIEFYQEVTAASGNYKWVNDDTTGSLLQLNNSPLPSGSSLNAVRSFNDDEPVNDPLTQLENMGFDVGLAVQALESCGGNVDEAIIILTENT</sequence>
<organism evidence="3 4">
    <name type="scientific">Triparma strigata</name>
    <dbReference type="NCBI Taxonomy" id="1606541"/>
    <lineage>
        <taxon>Eukaryota</taxon>
        <taxon>Sar</taxon>
        <taxon>Stramenopiles</taxon>
        <taxon>Ochrophyta</taxon>
        <taxon>Bolidophyceae</taxon>
        <taxon>Parmales</taxon>
        <taxon>Triparmaceae</taxon>
        <taxon>Triparma</taxon>
    </lineage>
</organism>
<feature type="coiled-coil region" evidence="1">
    <location>
        <begin position="2"/>
        <end position="36"/>
    </location>
</feature>
<dbReference type="PROSITE" id="PS50030">
    <property type="entry name" value="UBA"/>
    <property type="match status" value="1"/>
</dbReference>
<dbReference type="AlphaFoldDB" id="A0A9W7ELM0"/>
<dbReference type="Gene3D" id="1.10.8.10">
    <property type="entry name" value="DNA helicase RuvA subunit, C-terminal domain"/>
    <property type="match status" value="1"/>
</dbReference>
<dbReference type="SMART" id="SM00165">
    <property type="entry name" value="UBA"/>
    <property type="match status" value="1"/>
</dbReference>
<evidence type="ECO:0000313" key="3">
    <source>
        <dbReference type="EMBL" id="GMH85309.1"/>
    </source>
</evidence>
<comment type="caution">
    <text evidence="3">The sequence shown here is derived from an EMBL/GenBank/DDBJ whole genome shotgun (WGS) entry which is preliminary data.</text>
</comment>
<accession>A0A9W7ELM0</accession>
<dbReference type="Proteomes" id="UP001165085">
    <property type="component" value="Unassembled WGS sequence"/>
</dbReference>
<reference evidence="4" key="1">
    <citation type="journal article" date="2023" name="Commun. Biol.">
        <title>Genome analysis of Parmales, the sister group of diatoms, reveals the evolutionary specialization of diatoms from phago-mixotrophs to photoautotrophs.</title>
        <authorList>
            <person name="Ban H."/>
            <person name="Sato S."/>
            <person name="Yoshikawa S."/>
            <person name="Yamada K."/>
            <person name="Nakamura Y."/>
            <person name="Ichinomiya M."/>
            <person name="Sato N."/>
            <person name="Blanc-Mathieu R."/>
            <person name="Endo H."/>
            <person name="Kuwata A."/>
            <person name="Ogata H."/>
        </authorList>
    </citation>
    <scope>NUCLEOTIDE SEQUENCE [LARGE SCALE GENOMIC DNA]</scope>
    <source>
        <strain evidence="4">NIES 3701</strain>
    </source>
</reference>
<protein>
    <recommendedName>
        <fullName evidence="2">UBA domain-containing protein</fullName>
    </recommendedName>
</protein>
<keyword evidence="1" id="KW-0175">Coiled coil</keyword>
<keyword evidence="4" id="KW-1185">Reference proteome</keyword>
<dbReference type="EMBL" id="BRXY01000301">
    <property type="protein sequence ID" value="GMH85309.1"/>
    <property type="molecule type" value="Genomic_DNA"/>
</dbReference>
<gene>
    <name evidence="3" type="ORF">TrST_g7612</name>
</gene>
<evidence type="ECO:0000259" key="2">
    <source>
        <dbReference type="PROSITE" id="PS50030"/>
    </source>
</evidence>
<dbReference type="Pfam" id="PF00627">
    <property type="entry name" value="UBA"/>
    <property type="match status" value="1"/>
</dbReference>
<feature type="domain" description="UBA" evidence="2">
    <location>
        <begin position="215"/>
        <end position="258"/>
    </location>
</feature>